<feature type="domain" description="EamA" evidence="7">
    <location>
        <begin position="144"/>
        <end position="280"/>
    </location>
</feature>
<dbReference type="AlphaFoldDB" id="A0A6A8DIF6"/>
<dbReference type="Pfam" id="PF00892">
    <property type="entry name" value="EamA"/>
    <property type="match status" value="2"/>
</dbReference>
<evidence type="ECO:0000256" key="5">
    <source>
        <dbReference type="ARBA" id="ARBA00023136"/>
    </source>
</evidence>
<feature type="transmembrane region" description="Helical" evidence="6">
    <location>
        <begin position="28"/>
        <end position="49"/>
    </location>
</feature>
<evidence type="ECO:0000313" key="9">
    <source>
        <dbReference type="Proteomes" id="UP000799092"/>
    </source>
</evidence>
<feature type="transmembrane region" description="Helical" evidence="6">
    <location>
        <begin position="143"/>
        <end position="162"/>
    </location>
</feature>
<dbReference type="InterPro" id="IPR050638">
    <property type="entry name" value="AA-Vitamin_Transporters"/>
</dbReference>
<accession>A0A6A8DIF6</accession>
<protein>
    <submittedName>
        <fullName evidence="8">EamA family transporter</fullName>
    </submittedName>
</protein>
<feature type="domain" description="EamA" evidence="7">
    <location>
        <begin position="4"/>
        <end position="132"/>
    </location>
</feature>
<feature type="transmembrane region" description="Helical" evidence="6">
    <location>
        <begin position="91"/>
        <end position="111"/>
    </location>
</feature>
<dbReference type="GO" id="GO:0016020">
    <property type="term" value="C:membrane"/>
    <property type="evidence" value="ECO:0007669"/>
    <property type="project" value="UniProtKB-SubCell"/>
</dbReference>
<dbReference type="Proteomes" id="UP000799092">
    <property type="component" value="Unassembled WGS sequence"/>
</dbReference>
<feature type="transmembrane region" description="Helical" evidence="6">
    <location>
        <begin position="118"/>
        <end position="137"/>
    </location>
</feature>
<organism evidence="8 9">
    <name type="scientific">Aquibacillus halophilus</name>
    <dbReference type="NCBI Taxonomy" id="930132"/>
    <lineage>
        <taxon>Bacteria</taxon>
        <taxon>Bacillati</taxon>
        <taxon>Bacillota</taxon>
        <taxon>Bacilli</taxon>
        <taxon>Bacillales</taxon>
        <taxon>Bacillaceae</taxon>
        <taxon>Aquibacillus</taxon>
    </lineage>
</organism>
<dbReference type="RefSeq" id="WP_153738636.1">
    <property type="nucleotide sequence ID" value="NZ_WJNG01000023.1"/>
</dbReference>
<keyword evidence="9" id="KW-1185">Reference proteome</keyword>
<gene>
    <name evidence="8" type="ORF">GH741_20565</name>
</gene>
<feature type="transmembrane region" description="Helical" evidence="6">
    <location>
        <begin position="263"/>
        <end position="284"/>
    </location>
</feature>
<dbReference type="OrthoDB" id="67135at2"/>
<evidence type="ECO:0000259" key="7">
    <source>
        <dbReference type="Pfam" id="PF00892"/>
    </source>
</evidence>
<comment type="subcellular location">
    <subcellularLocation>
        <location evidence="1">Endomembrane system</location>
        <topology evidence="1">Multi-pass membrane protein</topology>
    </subcellularLocation>
</comment>
<dbReference type="SUPFAM" id="SSF103481">
    <property type="entry name" value="Multidrug resistance efflux transporter EmrE"/>
    <property type="match status" value="2"/>
</dbReference>
<comment type="caution">
    <text evidence="8">The sequence shown here is derived from an EMBL/GenBank/DDBJ whole genome shotgun (WGS) entry which is preliminary data.</text>
</comment>
<evidence type="ECO:0000256" key="6">
    <source>
        <dbReference type="SAM" id="Phobius"/>
    </source>
</evidence>
<feature type="transmembrane region" description="Helical" evidence="6">
    <location>
        <begin position="174"/>
        <end position="194"/>
    </location>
</feature>
<dbReference type="InterPro" id="IPR000620">
    <property type="entry name" value="EamA_dom"/>
</dbReference>
<evidence type="ECO:0000256" key="1">
    <source>
        <dbReference type="ARBA" id="ARBA00004127"/>
    </source>
</evidence>
<keyword evidence="5 6" id="KW-0472">Membrane</keyword>
<feature type="transmembrane region" description="Helical" evidence="6">
    <location>
        <begin position="61"/>
        <end position="85"/>
    </location>
</feature>
<keyword evidence="4 6" id="KW-1133">Transmembrane helix</keyword>
<dbReference type="InterPro" id="IPR037185">
    <property type="entry name" value="EmrE-like"/>
</dbReference>
<evidence type="ECO:0000313" key="8">
    <source>
        <dbReference type="EMBL" id="MRH45040.1"/>
    </source>
</evidence>
<sequence length="303" mass="33669">MNNLLLILLSLLWGSAFLWTKLLLEQLHPISLVFFRCLFGLLFIIPFLIKLKISIKRPITFKFVGVMSLGAAIPWLMVSFALLSLHTSVSGVMNSFAAIFTFILTILIYRVRPLVTQIISLLLGFFAVIILFLESLFSADFSPIGILLMLSVTLCYGSNSVLTSRYFRNLSPFVLGFYTLLIAVILNGVGMLIVEPGVVLKIIEPTIFFPLLILGGFSSGLGYVIFYRLVSSGGAVFGSFVTFLIPFVSVLLGVLVLNEPFSFTFLIGFVLVLCSLVFMNWQVLMKIKANRLKSIDKSMEKSS</sequence>
<feature type="transmembrane region" description="Helical" evidence="6">
    <location>
        <begin position="234"/>
        <end position="257"/>
    </location>
</feature>
<keyword evidence="3 6" id="KW-0812">Transmembrane</keyword>
<name>A0A6A8DIF6_9BACI</name>
<dbReference type="PANTHER" id="PTHR32322">
    <property type="entry name" value="INNER MEMBRANE TRANSPORTER"/>
    <property type="match status" value="1"/>
</dbReference>
<dbReference type="EMBL" id="WJNG01000023">
    <property type="protein sequence ID" value="MRH45040.1"/>
    <property type="molecule type" value="Genomic_DNA"/>
</dbReference>
<dbReference type="PANTHER" id="PTHR32322:SF9">
    <property type="entry name" value="AMINO-ACID METABOLITE EFFLUX PUMP-RELATED"/>
    <property type="match status" value="1"/>
</dbReference>
<proteinExistence type="inferred from homology"/>
<feature type="transmembrane region" description="Helical" evidence="6">
    <location>
        <begin position="206"/>
        <end position="227"/>
    </location>
</feature>
<evidence type="ECO:0000256" key="3">
    <source>
        <dbReference type="ARBA" id="ARBA00022692"/>
    </source>
</evidence>
<comment type="similarity">
    <text evidence="2">Belongs to the EamA transporter family.</text>
</comment>
<evidence type="ECO:0000256" key="4">
    <source>
        <dbReference type="ARBA" id="ARBA00022989"/>
    </source>
</evidence>
<evidence type="ECO:0000256" key="2">
    <source>
        <dbReference type="ARBA" id="ARBA00007362"/>
    </source>
</evidence>
<reference evidence="8" key="1">
    <citation type="submission" date="2019-11" db="EMBL/GenBank/DDBJ databases">
        <authorList>
            <person name="Li J."/>
        </authorList>
    </citation>
    <scope>NUCLEOTIDE SEQUENCE</scope>
    <source>
        <strain evidence="8">B6B</strain>
    </source>
</reference>